<protein>
    <recommendedName>
        <fullName evidence="7">AAA+ ATPase domain-containing protein</fullName>
    </recommendedName>
</protein>
<dbReference type="AlphaFoldDB" id="A0A8H5BFJ4"/>
<evidence type="ECO:0000256" key="1">
    <source>
        <dbReference type="ARBA" id="ARBA00010322"/>
    </source>
</evidence>
<evidence type="ECO:0000256" key="2">
    <source>
        <dbReference type="ARBA" id="ARBA00022741"/>
    </source>
</evidence>
<keyword evidence="3" id="KW-0067">ATP-binding</keyword>
<dbReference type="InterPro" id="IPR005654">
    <property type="entry name" value="ATPase_AFG1-like"/>
</dbReference>
<dbReference type="EMBL" id="JAACJJ010000028">
    <property type="protein sequence ID" value="KAF5322176.1"/>
    <property type="molecule type" value="Genomic_DNA"/>
</dbReference>
<dbReference type="InterPro" id="IPR027417">
    <property type="entry name" value="P-loop_NTPase"/>
</dbReference>
<feature type="compositionally biased region" description="Basic and acidic residues" evidence="4">
    <location>
        <begin position="648"/>
        <end position="658"/>
    </location>
</feature>
<dbReference type="PANTHER" id="PTHR12169:SF2">
    <property type="entry name" value="AFG1P"/>
    <property type="match status" value="1"/>
</dbReference>
<name>A0A8H5BFJ4_9AGAR</name>
<feature type="region of interest" description="Disordered" evidence="4">
    <location>
        <begin position="637"/>
        <end position="658"/>
    </location>
</feature>
<dbReference type="OrthoDB" id="2193432at2759"/>
<accession>A0A8H5BFJ4</accession>
<dbReference type="Pfam" id="PF03969">
    <property type="entry name" value="AFG1_ATPase"/>
    <property type="match status" value="1"/>
</dbReference>
<proteinExistence type="inferred from homology"/>
<evidence type="ECO:0008006" key="7">
    <source>
        <dbReference type="Google" id="ProtNLM"/>
    </source>
</evidence>
<comment type="similarity">
    <text evidence="1">Belongs to the AFG1 ATPase family.</text>
</comment>
<gene>
    <name evidence="5" type="ORF">D9619_001450</name>
</gene>
<dbReference type="PANTHER" id="PTHR12169">
    <property type="entry name" value="ATPASE N2B"/>
    <property type="match status" value="1"/>
</dbReference>
<evidence type="ECO:0000256" key="3">
    <source>
        <dbReference type="ARBA" id="ARBA00022840"/>
    </source>
</evidence>
<dbReference type="GO" id="GO:0005739">
    <property type="term" value="C:mitochondrion"/>
    <property type="evidence" value="ECO:0007669"/>
    <property type="project" value="TreeGrafter"/>
</dbReference>
<dbReference type="GO" id="GO:0005524">
    <property type="term" value="F:ATP binding"/>
    <property type="evidence" value="ECO:0007669"/>
    <property type="project" value="UniProtKB-KW"/>
</dbReference>
<dbReference type="Gene3D" id="3.40.50.300">
    <property type="entry name" value="P-loop containing nucleotide triphosphate hydrolases"/>
    <property type="match status" value="1"/>
</dbReference>
<keyword evidence="2" id="KW-0547">Nucleotide-binding</keyword>
<evidence type="ECO:0000313" key="5">
    <source>
        <dbReference type="EMBL" id="KAF5322176.1"/>
    </source>
</evidence>
<organism evidence="5 6">
    <name type="scientific">Psilocybe cf. subviscida</name>
    <dbReference type="NCBI Taxonomy" id="2480587"/>
    <lineage>
        <taxon>Eukaryota</taxon>
        <taxon>Fungi</taxon>
        <taxon>Dikarya</taxon>
        <taxon>Basidiomycota</taxon>
        <taxon>Agaricomycotina</taxon>
        <taxon>Agaricomycetes</taxon>
        <taxon>Agaricomycetidae</taxon>
        <taxon>Agaricales</taxon>
        <taxon>Agaricineae</taxon>
        <taxon>Strophariaceae</taxon>
        <taxon>Psilocybe</taxon>
    </lineage>
</organism>
<sequence length="658" mass="74152">MLRQAIRHSLAELACWKSPRIYLSNTANNATNLPVQVDLLEKYRGLVALGHVKYDEEQVRVVMRLRRMQKELQEYAPPAHSANLFSNLSPGDASGAVPWWQFTEEESAFDKSGKALVAAKGLAEELEALETPKGLLLTGPPGSGKSFLVDLWFDSVATPYKVRKHYSQLVLEIYRGVWEETQRRMQAKHHASQSQNLTPERGPWNKSVRERIRALAKSGSLPIRWKNARGLNLDSQMVDPSIAFMVAKRLLLRHWLLVFDEVQLLDVSSANLLADVLSWYWRMGGVVVGTSNKVPDELYRNGVQRERLEPFVAGLKARCPVMILNSDKDWREVSSLSRPLERTWFTSEQRQKFEEVLIQLVPELLPITPAKEFRVFGRTIRIPWAFGSVCEFTFSELCNETLGPADYLTIASSFSVIAIVDIPVLRLSSKDQARRFISLIDALYESRCRIVCLAEAVPEKLFFPDESSVATEKHVDVLMAESVSETQEIYRPNISSYDAPRMREAAAAPTTSLSIDTLSIFSGEEEQFAFKRALSRLMEMTSADYNSTNRWSPLPINARKWEFDSSFGIDVNSIQTGNVGEPPRPPLAHQADKSLAIAANDFGDEASTSTDFTRPIAPYLSPDHVWGVREDWGVKAKDWGKGAKVRRPAKDAQEPPKA</sequence>
<dbReference type="Proteomes" id="UP000567179">
    <property type="component" value="Unassembled WGS sequence"/>
</dbReference>
<evidence type="ECO:0000256" key="4">
    <source>
        <dbReference type="SAM" id="MobiDB-lite"/>
    </source>
</evidence>
<dbReference type="NCBIfam" id="NF040713">
    <property type="entry name" value="ZapE"/>
    <property type="match status" value="1"/>
</dbReference>
<keyword evidence="6" id="KW-1185">Reference proteome</keyword>
<reference evidence="5 6" key="1">
    <citation type="journal article" date="2020" name="ISME J.">
        <title>Uncovering the hidden diversity of litter-decomposition mechanisms in mushroom-forming fungi.</title>
        <authorList>
            <person name="Floudas D."/>
            <person name="Bentzer J."/>
            <person name="Ahren D."/>
            <person name="Johansson T."/>
            <person name="Persson P."/>
            <person name="Tunlid A."/>
        </authorList>
    </citation>
    <scope>NUCLEOTIDE SEQUENCE [LARGE SCALE GENOMIC DNA]</scope>
    <source>
        <strain evidence="5 6">CBS 101986</strain>
    </source>
</reference>
<comment type="caution">
    <text evidence="5">The sequence shown here is derived from an EMBL/GenBank/DDBJ whole genome shotgun (WGS) entry which is preliminary data.</text>
</comment>
<dbReference type="GO" id="GO:0016887">
    <property type="term" value="F:ATP hydrolysis activity"/>
    <property type="evidence" value="ECO:0007669"/>
    <property type="project" value="InterPro"/>
</dbReference>
<evidence type="ECO:0000313" key="6">
    <source>
        <dbReference type="Proteomes" id="UP000567179"/>
    </source>
</evidence>
<dbReference type="SUPFAM" id="SSF52540">
    <property type="entry name" value="P-loop containing nucleoside triphosphate hydrolases"/>
    <property type="match status" value="1"/>
</dbReference>